<protein>
    <submittedName>
        <fullName evidence="1">Uncharacterized protein</fullName>
    </submittedName>
</protein>
<evidence type="ECO:0000313" key="1">
    <source>
        <dbReference type="EMBL" id="KAG5624580.1"/>
    </source>
</evidence>
<dbReference type="Proteomes" id="UP000824120">
    <property type="component" value="Chromosome 2"/>
</dbReference>
<reference evidence="1 2" key="1">
    <citation type="submission" date="2020-09" db="EMBL/GenBank/DDBJ databases">
        <title>De no assembly of potato wild relative species, Solanum commersonii.</title>
        <authorList>
            <person name="Cho K."/>
        </authorList>
    </citation>
    <scope>NUCLEOTIDE SEQUENCE [LARGE SCALE GENOMIC DNA]</scope>
    <source>
        <strain evidence="1">LZ3.2</strain>
        <tissue evidence="1">Leaf</tissue>
    </source>
</reference>
<evidence type="ECO:0000313" key="2">
    <source>
        <dbReference type="Proteomes" id="UP000824120"/>
    </source>
</evidence>
<comment type="caution">
    <text evidence="1">The sequence shown here is derived from an EMBL/GenBank/DDBJ whole genome shotgun (WGS) entry which is preliminary data.</text>
</comment>
<sequence>MEPEKYFDETPNEEARRFYDQLEEPSRPLCEGSPHFALADNSISTSPPPPDRFKHKAIYHRVHISQSQSLHRRCHTYYSLQIAITICEA</sequence>
<dbReference type="EMBL" id="JACXVP010000002">
    <property type="protein sequence ID" value="KAG5624580.1"/>
    <property type="molecule type" value="Genomic_DNA"/>
</dbReference>
<dbReference type="OrthoDB" id="1287855at2759"/>
<dbReference type="AlphaFoldDB" id="A0A9J6AJS6"/>
<accession>A0A9J6AJS6</accession>
<organism evidence="1 2">
    <name type="scientific">Solanum commersonii</name>
    <name type="common">Commerson's wild potato</name>
    <name type="synonym">Commerson's nightshade</name>
    <dbReference type="NCBI Taxonomy" id="4109"/>
    <lineage>
        <taxon>Eukaryota</taxon>
        <taxon>Viridiplantae</taxon>
        <taxon>Streptophyta</taxon>
        <taxon>Embryophyta</taxon>
        <taxon>Tracheophyta</taxon>
        <taxon>Spermatophyta</taxon>
        <taxon>Magnoliopsida</taxon>
        <taxon>eudicotyledons</taxon>
        <taxon>Gunneridae</taxon>
        <taxon>Pentapetalae</taxon>
        <taxon>asterids</taxon>
        <taxon>lamiids</taxon>
        <taxon>Solanales</taxon>
        <taxon>Solanaceae</taxon>
        <taxon>Solanoideae</taxon>
        <taxon>Solaneae</taxon>
        <taxon>Solanum</taxon>
    </lineage>
</organism>
<name>A0A9J6AJS6_SOLCO</name>
<proteinExistence type="predicted"/>
<gene>
    <name evidence="1" type="ORF">H5410_009798</name>
</gene>
<keyword evidence="2" id="KW-1185">Reference proteome</keyword>